<dbReference type="RefSeq" id="WP_092896220.1">
    <property type="nucleotide sequence ID" value="NZ_FOKK01000005.1"/>
</dbReference>
<accession>A0A1I0YYQ7</accession>
<dbReference type="InterPro" id="IPR027417">
    <property type="entry name" value="P-loop_NTPase"/>
</dbReference>
<dbReference type="GO" id="GO:0030983">
    <property type="term" value="F:mismatched DNA binding"/>
    <property type="evidence" value="ECO:0007669"/>
    <property type="project" value="InterPro"/>
</dbReference>
<keyword evidence="1" id="KW-0547">Nucleotide-binding</keyword>
<sequence>MKKSDNLDFDRISKYYQQVSKSGFFQDVSAKLWNDLGMDEVFLRIDYTLTKYGEQFLYYSLRLVKQGPLVNEGLESTIEIFEKSPGFESFLKSKLEILAKNDSYFLCNLFQRETSKNPWYIFLFYILSGLSVISVVSAFFIQWLAFPAILVVTSNFIIHYWSKLTVSLESRTFGQLGEMLAISQTILKESKKQQIFLPKQPEIEKVGRLIFKASMLKPRIKGFSELAELAGYILELIKAAFLIETLLYYSLLKDIREKRSVIEDNFEYVAYLDFALCILQLRRSDPSITLPKEHDSLQIDGKGLLHPMLSESIRNSILIDHNGVLITGANMSGKSTFLRIIGLNSLLAQTINCAFASELTLPKLKIYSSIQTFDELESDKSYFYSEAETIKEMLSVQNEQDFNLVLIDEIFKGTNSRERLVISSEVLKQLAIENSIVIATTHDLELVHGLPDFMFFYFTGQDVAGKYQYDFQLRSGVLDSTNAVFALRDMGYPKEVLDKIRERLDG</sequence>
<proteinExistence type="predicted"/>
<evidence type="ECO:0000256" key="1">
    <source>
        <dbReference type="ARBA" id="ARBA00022741"/>
    </source>
</evidence>
<dbReference type="PANTHER" id="PTHR11361">
    <property type="entry name" value="DNA MISMATCH REPAIR PROTEIN MUTS FAMILY MEMBER"/>
    <property type="match status" value="1"/>
</dbReference>
<dbReference type="STRING" id="237018.SAMN04489723_105151"/>
<keyword evidence="4" id="KW-0472">Membrane</keyword>
<reference evidence="6 7" key="1">
    <citation type="submission" date="2016-10" db="EMBL/GenBank/DDBJ databases">
        <authorList>
            <person name="de Groot N.N."/>
        </authorList>
    </citation>
    <scope>NUCLEOTIDE SEQUENCE [LARGE SCALE GENOMIC DNA]</scope>
    <source>
        <strain evidence="6 7">DSM 23399</strain>
    </source>
</reference>
<dbReference type="GO" id="GO:0006298">
    <property type="term" value="P:mismatch repair"/>
    <property type="evidence" value="ECO:0007669"/>
    <property type="project" value="InterPro"/>
</dbReference>
<dbReference type="SMART" id="SM00534">
    <property type="entry name" value="MUTSac"/>
    <property type="match status" value="1"/>
</dbReference>
<keyword evidence="7" id="KW-1185">Reference proteome</keyword>
<gene>
    <name evidence="6" type="ORF">SAMN04489723_105151</name>
</gene>
<name>A0A1I0YYQ7_9BACT</name>
<keyword evidence="3" id="KW-0238">DNA-binding</keyword>
<evidence type="ECO:0000256" key="2">
    <source>
        <dbReference type="ARBA" id="ARBA00022840"/>
    </source>
</evidence>
<evidence type="ECO:0000259" key="5">
    <source>
        <dbReference type="SMART" id="SM00534"/>
    </source>
</evidence>
<dbReference type="AlphaFoldDB" id="A0A1I0YYQ7"/>
<dbReference type="GO" id="GO:0140664">
    <property type="term" value="F:ATP-dependent DNA damage sensor activity"/>
    <property type="evidence" value="ECO:0007669"/>
    <property type="project" value="InterPro"/>
</dbReference>
<keyword evidence="4" id="KW-1133">Transmembrane helix</keyword>
<dbReference type="Proteomes" id="UP000198790">
    <property type="component" value="Unassembled WGS sequence"/>
</dbReference>
<evidence type="ECO:0000256" key="4">
    <source>
        <dbReference type="SAM" id="Phobius"/>
    </source>
</evidence>
<dbReference type="PANTHER" id="PTHR11361:SF152">
    <property type="entry name" value="DNA MISMATCH REPAIR PROTEIN"/>
    <property type="match status" value="1"/>
</dbReference>
<evidence type="ECO:0000313" key="7">
    <source>
        <dbReference type="Proteomes" id="UP000198790"/>
    </source>
</evidence>
<keyword evidence="2" id="KW-0067">ATP-binding</keyword>
<dbReference type="SUPFAM" id="SSF52540">
    <property type="entry name" value="P-loop containing nucleoside triphosphate hydrolases"/>
    <property type="match status" value="1"/>
</dbReference>
<dbReference type="GO" id="GO:0005524">
    <property type="term" value="F:ATP binding"/>
    <property type="evidence" value="ECO:0007669"/>
    <property type="project" value="UniProtKB-KW"/>
</dbReference>
<dbReference type="Gene3D" id="3.40.50.300">
    <property type="entry name" value="P-loop containing nucleotide triphosphate hydrolases"/>
    <property type="match status" value="1"/>
</dbReference>
<dbReference type="InterPro" id="IPR000432">
    <property type="entry name" value="DNA_mismatch_repair_MutS_C"/>
</dbReference>
<dbReference type="GO" id="GO:0005829">
    <property type="term" value="C:cytosol"/>
    <property type="evidence" value="ECO:0007669"/>
    <property type="project" value="TreeGrafter"/>
</dbReference>
<dbReference type="OrthoDB" id="9801987at2"/>
<evidence type="ECO:0000256" key="3">
    <source>
        <dbReference type="ARBA" id="ARBA00023125"/>
    </source>
</evidence>
<dbReference type="InterPro" id="IPR045076">
    <property type="entry name" value="MutS"/>
</dbReference>
<feature type="transmembrane region" description="Helical" evidence="4">
    <location>
        <begin position="119"/>
        <end position="137"/>
    </location>
</feature>
<dbReference type="EMBL" id="FOKK01000005">
    <property type="protein sequence ID" value="SFB18494.1"/>
    <property type="molecule type" value="Genomic_DNA"/>
</dbReference>
<feature type="domain" description="DNA mismatch repair proteins mutS family" evidence="5">
    <location>
        <begin position="321"/>
        <end position="505"/>
    </location>
</feature>
<keyword evidence="4" id="KW-0812">Transmembrane</keyword>
<dbReference type="Pfam" id="PF00488">
    <property type="entry name" value="MutS_V"/>
    <property type="match status" value="1"/>
</dbReference>
<evidence type="ECO:0000313" key="6">
    <source>
        <dbReference type="EMBL" id="SFB18494.1"/>
    </source>
</evidence>
<protein>
    <submittedName>
        <fullName evidence="6">MutS domain V</fullName>
    </submittedName>
</protein>
<organism evidence="6 7">
    <name type="scientific">Algoriphagus aquimarinus</name>
    <dbReference type="NCBI Taxonomy" id="237018"/>
    <lineage>
        <taxon>Bacteria</taxon>
        <taxon>Pseudomonadati</taxon>
        <taxon>Bacteroidota</taxon>
        <taxon>Cytophagia</taxon>
        <taxon>Cytophagales</taxon>
        <taxon>Cyclobacteriaceae</taxon>
        <taxon>Algoriphagus</taxon>
    </lineage>
</organism>